<dbReference type="UniPathway" id="UPA00213"/>
<dbReference type="Gene3D" id="1.10.357.140">
    <property type="entry name" value="UbiA prenyltransferase"/>
    <property type="match status" value="1"/>
</dbReference>
<feature type="transmembrane region" description="Helical" evidence="9">
    <location>
        <begin position="223"/>
        <end position="244"/>
    </location>
</feature>
<evidence type="ECO:0000256" key="5">
    <source>
        <dbReference type="ARBA" id="ARBA00022679"/>
    </source>
</evidence>
<comment type="cofactor">
    <cofactor evidence="1">
        <name>Mg(2+)</name>
        <dbReference type="ChEBI" id="CHEBI:18420"/>
    </cofactor>
</comment>
<feature type="transmembrane region" description="Helical" evidence="9">
    <location>
        <begin position="96"/>
        <end position="116"/>
    </location>
</feature>
<feature type="transmembrane region" description="Helical" evidence="9">
    <location>
        <begin position="155"/>
        <end position="172"/>
    </location>
</feature>
<dbReference type="InterPro" id="IPR039653">
    <property type="entry name" value="Prenyltransferase"/>
</dbReference>
<dbReference type="STRING" id="40296.A0A0A2KI34"/>
<feature type="transmembrane region" description="Helical" evidence="9">
    <location>
        <begin position="122"/>
        <end position="143"/>
    </location>
</feature>
<dbReference type="PANTHER" id="PTHR11048:SF28">
    <property type="entry name" value="4-HYDROXYBENZOATE POLYPRENYLTRANSFERASE, MITOCHONDRIAL"/>
    <property type="match status" value="1"/>
</dbReference>
<gene>
    <name evidence="10" type="ORF">PITC_009180</name>
</gene>
<dbReference type="OMA" id="FTIAWPA"/>
<dbReference type="FunFam" id="1.20.120.1780:FF:000001">
    <property type="entry name" value="4-hydroxybenzoate octaprenyltransferase"/>
    <property type="match status" value="1"/>
</dbReference>
<dbReference type="Gene3D" id="1.20.120.1780">
    <property type="entry name" value="UbiA prenyltransferase"/>
    <property type="match status" value="1"/>
</dbReference>
<evidence type="ECO:0000313" key="10">
    <source>
        <dbReference type="EMBL" id="KGO67467.1"/>
    </source>
</evidence>
<dbReference type="CDD" id="cd13959">
    <property type="entry name" value="PT_UbiA_COQ2"/>
    <property type="match status" value="1"/>
</dbReference>
<evidence type="ECO:0000256" key="3">
    <source>
        <dbReference type="ARBA" id="ARBA00005179"/>
    </source>
</evidence>
<dbReference type="InterPro" id="IPR000537">
    <property type="entry name" value="UbiA_prenyltransferase"/>
</dbReference>
<feature type="transmembrane region" description="Helical" evidence="9">
    <location>
        <begin position="184"/>
        <end position="202"/>
    </location>
</feature>
<organism evidence="10 11">
    <name type="scientific">Penicillium italicum</name>
    <name type="common">Blue mold</name>
    <dbReference type="NCBI Taxonomy" id="40296"/>
    <lineage>
        <taxon>Eukaryota</taxon>
        <taxon>Fungi</taxon>
        <taxon>Dikarya</taxon>
        <taxon>Ascomycota</taxon>
        <taxon>Pezizomycotina</taxon>
        <taxon>Eurotiomycetes</taxon>
        <taxon>Eurotiomycetidae</taxon>
        <taxon>Eurotiales</taxon>
        <taxon>Aspergillaceae</taxon>
        <taxon>Penicillium</taxon>
    </lineage>
</organism>
<dbReference type="EMBL" id="JQGA01001283">
    <property type="protein sequence ID" value="KGO67467.1"/>
    <property type="molecule type" value="Genomic_DNA"/>
</dbReference>
<evidence type="ECO:0000256" key="8">
    <source>
        <dbReference type="ARBA" id="ARBA00023136"/>
    </source>
</evidence>
<comment type="similarity">
    <text evidence="4">Belongs to the UbiA prenyltransferase family.</text>
</comment>
<dbReference type="PhylomeDB" id="A0A0A2KI34"/>
<reference evidence="10 11" key="1">
    <citation type="journal article" date="2015" name="Mol. Plant Microbe Interact.">
        <title>Genome, transcriptome, and functional analyses of Penicillium expansum provide new insights into secondary metabolism and pathogenicity.</title>
        <authorList>
            <person name="Ballester A.R."/>
            <person name="Marcet-Houben M."/>
            <person name="Levin E."/>
            <person name="Sela N."/>
            <person name="Selma-Lazaro C."/>
            <person name="Carmona L."/>
            <person name="Wisniewski M."/>
            <person name="Droby S."/>
            <person name="Gonzalez-Candelas L."/>
            <person name="Gabaldon T."/>
        </authorList>
    </citation>
    <scope>NUCLEOTIDE SEQUENCE [LARGE SCALE GENOMIC DNA]</scope>
    <source>
        <strain evidence="10 11">PHI-1</strain>
    </source>
</reference>
<dbReference type="HOGENOM" id="CLU_034879_3_2_1"/>
<dbReference type="Proteomes" id="UP000030104">
    <property type="component" value="Unassembled WGS sequence"/>
</dbReference>
<dbReference type="GO" id="GO:0016765">
    <property type="term" value="F:transferase activity, transferring alkyl or aryl (other than methyl) groups"/>
    <property type="evidence" value="ECO:0007669"/>
    <property type="project" value="InterPro"/>
</dbReference>
<evidence type="ECO:0000313" key="11">
    <source>
        <dbReference type="Proteomes" id="UP000030104"/>
    </source>
</evidence>
<dbReference type="Pfam" id="PF01040">
    <property type="entry name" value="UbiA"/>
    <property type="match status" value="1"/>
</dbReference>
<evidence type="ECO:0000256" key="6">
    <source>
        <dbReference type="ARBA" id="ARBA00022692"/>
    </source>
</evidence>
<name>A0A0A2KI34_PENIT</name>
<dbReference type="PANTHER" id="PTHR11048">
    <property type="entry name" value="PRENYLTRANSFERASES"/>
    <property type="match status" value="1"/>
</dbReference>
<evidence type="ECO:0000256" key="2">
    <source>
        <dbReference type="ARBA" id="ARBA00004141"/>
    </source>
</evidence>
<dbReference type="GO" id="GO:0016114">
    <property type="term" value="P:terpenoid biosynthetic process"/>
    <property type="evidence" value="ECO:0007669"/>
    <property type="project" value="UniProtKB-UniPathway"/>
</dbReference>
<keyword evidence="5 10" id="KW-0808">Transferase</keyword>
<protein>
    <submittedName>
        <fullName evidence="10">UbiA prenyltransferase family</fullName>
    </submittedName>
</protein>
<keyword evidence="8 9" id="KW-0472">Membrane</keyword>
<sequence length="319" mass="35443">MNVSITPSSQRNVPRGIWELARLHTREAWLCWYPAIWGACVAAGMRDVSLELTTFLRLLFGIWASVTATHCAFCTFNDICDRKLDKHVERCKVRPLPAGMITTSEAVVAFICWLPITLAVTWGTLGPAVTVGFIPVWVLSTLYPFMKRIMPFPQVVLGAIIGGAVFPGWVGITGDLKNLDEALPLFFATASWVVYFDIFYATQDRPDDEKIGVKSLAVLMGKNVQILLAALGALQMLLFAVTALRADMSLIFWVLGLGVWMVSVPWHILSLDLKDRHSGGRVFKSNIKLGLYLTGVSLLELFVVRVYDVSLANLKMELH</sequence>
<keyword evidence="11" id="KW-1185">Reference proteome</keyword>
<dbReference type="OrthoDB" id="18170at2759"/>
<feature type="transmembrane region" description="Helical" evidence="9">
    <location>
        <begin position="289"/>
        <end position="307"/>
    </location>
</feature>
<feature type="transmembrane region" description="Helical" evidence="9">
    <location>
        <begin position="250"/>
        <end position="269"/>
    </location>
</feature>
<keyword evidence="7 9" id="KW-1133">Transmembrane helix</keyword>
<dbReference type="GO" id="GO:0005886">
    <property type="term" value="C:plasma membrane"/>
    <property type="evidence" value="ECO:0007669"/>
    <property type="project" value="TreeGrafter"/>
</dbReference>
<evidence type="ECO:0000256" key="9">
    <source>
        <dbReference type="SAM" id="Phobius"/>
    </source>
</evidence>
<proteinExistence type="inferred from homology"/>
<evidence type="ECO:0000256" key="7">
    <source>
        <dbReference type="ARBA" id="ARBA00022989"/>
    </source>
</evidence>
<comment type="subcellular location">
    <subcellularLocation>
        <location evidence="2">Membrane</location>
        <topology evidence="2">Multi-pass membrane protein</topology>
    </subcellularLocation>
</comment>
<comment type="pathway">
    <text evidence="3">Secondary metabolite biosynthesis.</text>
</comment>
<feature type="transmembrane region" description="Helical" evidence="9">
    <location>
        <begin position="55"/>
        <end position="76"/>
    </location>
</feature>
<evidence type="ECO:0000256" key="4">
    <source>
        <dbReference type="ARBA" id="ARBA00005985"/>
    </source>
</evidence>
<evidence type="ECO:0000256" key="1">
    <source>
        <dbReference type="ARBA" id="ARBA00001946"/>
    </source>
</evidence>
<keyword evidence="6 9" id="KW-0812">Transmembrane</keyword>
<comment type="caution">
    <text evidence="10">The sequence shown here is derived from an EMBL/GenBank/DDBJ whole genome shotgun (WGS) entry which is preliminary data.</text>
</comment>
<accession>A0A0A2KI34</accession>
<dbReference type="InterPro" id="IPR044878">
    <property type="entry name" value="UbiA_sf"/>
</dbReference>
<dbReference type="AlphaFoldDB" id="A0A0A2KI34"/>